<feature type="active site" evidence="1">
    <location>
        <position position="300"/>
    </location>
</feature>
<comment type="caution">
    <text evidence="2">The sequence shown here is derived from an EMBL/GenBank/DDBJ whole genome shotgun (WGS) entry which is preliminary data.</text>
</comment>
<dbReference type="Proteomes" id="UP001249851">
    <property type="component" value="Unassembled WGS sequence"/>
</dbReference>
<dbReference type="GO" id="GO:0043504">
    <property type="term" value="P:mitochondrial DNA repair"/>
    <property type="evidence" value="ECO:0007669"/>
    <property type="project" value="UniProtKB-UniRule"/>
</dbReference>
<dbReference type="EMBL" id="JARQWQ010000014">
    <property type="protein sequence ID" value="KAK2567297.1"/>
    <property type="molecule type" value="Genomic_DNA"/>
</dbReference>
<feature type="active site" evidence="1">
    <location>
        <position position="315"/>
    </location>
</feature>
<sequence length="397" mass="44980">MQIWRHFLNRVIVPEARYYRLCERCDFHFFREIQTDRVDSSNLWFDVDGLQSMNRRDLQILCKKCGIKANSKTTKLISDLKNFHKQHISDSSSILHYPFIVPNEVPSPTPSKSERKTFIPSGPNTDKINQTLFSQVEAPSHWITGEMEKLNKAVKSKGILSKTVGEYKGASDMKAKSDGAIKIPNTYLSKSASVSTVLNSTSSKLFMISQWRKEQIKMMGEEKFNEYRKTLSSSGNQFHSTMHEILLGKAKETDHFPPLISGLIQSVAKTEVLKSLKKHKVIATEENVKHSLIGYSGTFDALAIYKGVPCVIEWKTSQKPKPTLQSCYDAPLQVVAYAGAINSHPVMRIPVTNCVIVIAHHDGSKADVHWIDLQTCEKFWKSWLLKVLEYKNSTEGA</sequence>
<keyword evidence="1" id="KW-0378">Hydrolase</keyword>
<comment type="function">
    <text evidence="1">Metal-dependent single-stranded DNA (ssDNA) exonuclease involved in mitochondrial genome maintenance.</text>
</comment>
<dbReference type="GO" id="GO:0005739">
    <property type="term" value="C:mitochondrion"/>
    <property type="evidence" value="ECO:0007669"/>
    <property type="project" value="UniProtKB-SubCell"/>
</dbReference>
<evidence type="ECO:0000256" key="1">
    <source>
        <dbReference type="HAMAP-Rule" id="MF_03030"/>
    </source>
</evidence>
<protein>
    <recommendedName>
        <fullName evidence="1">Mitochondrial genome maintenance exonuclease 1</fullName>
        <ecNumber evidence="1">3.1.-.-</ecNumber>
    </recommendedName>
</protein>
<name>A0AAD9QTX6_ACRCE</name>
<reference evidence="2" key="1">
    <citation type="journal article" date="2023" name="G3 (Bethesda)">
        <title>Whole genome assembly and annotation of the endangered Caribbean coral Acropora cervicornis.</title>
        <authorList>
            <person name="Selwyn J.D."/>
            <person name="Vollmer S.V."/>
        </authorList>
    </citation>
    <scope>NUCLEOTIDE SEQUENCE</scope>
    <source>
        <strain evidence="2">K2</strain>
    </source>
</reference>
<evidence type="ECO:0000313" key="3">
    <source>
        <dbReference type="Proteomes" id="UP001249851"/>
    </source>
</evidence>
<gene>
    <name evidence="2" type="ORF">P5673_008089</name>
</gene>
<dbReference type="HAMAP" id="MF_03030">
    <property type="entry name" value="MGME1"/>
    <property type="match status" value="1"/>
</dbReference>
<dbReference type="PANTHER" id="PTHR31340">
    <property type="entry name" value="MITOCHONDRIAL GENOME MAINTENANCE EXONUCLEASE 1"/>
    <property type="match status" value="1"/>
</dbReference>
<comment type="subcellular location">
    <subcellularLocation>
        <location evidence="1">Mitochondrion</location>
    </subcellularLocation>
</comment>
<accession>A0AAD9QTX6</accession>
<dbReference type="PANTHER" id="PTHR31340:SF5">
    <property type="entry name" value="MITOCHONDRIAL GENOME MAINTENANCE EXONUCLEASE 1"/>
    <property type="match status" value="1"/>
</dbReference>
<feature type="active site" evidence="1">
    <location>
        <position position="313"/>
    </location>
</feature>
<proteinExistence type="inferred from homology"/>
<keyword evidence="1 2" id="KW-0269">Exonuclease</keyword>
<keyword evidence="3" id="KW-1185">Reference proteome</keyword>
<comment type="similarity">
    <text evidence="1">Belongs to the MGME1 family.</text>
</comment>
<dbReference type="GO" id="GO:0008297">
    <property type="term" value="F:single-stranded DNA exodeoxyribonuclease activity"/>
    <property type="evidence" value="ECO:0007669"/>
    <property type="project" value="UniProtKB-UniRule"/>
</dbReference>
<dbReference type="GO" id="GO:0006264">
    <property type="term" value="P:mitochondrial DNA replication"/>
    <property type="evidence" value="ECO:0007669"/>
    <property type="project" value="TreeGrafter"/>
</dbReference>
<dbReference type="EC" id="3.1.-.-" evidence="1"/>
<evidence type="ECO:0000313" key="2">
    <source>
        <dbReference type="EMBL" id="KAK2567297.1"/>
    </source>
</evidence>
<keyword evidence="1" id="KW-0540">Nuclease</keyword>
<keyword evidence="1" id="KW-0496">Mitochondrion</keyword>
<reference evidence="2" key="2">
    <citation type="journal article" date="2023" name="Science">
        <title>Genomic signatures of disease resistance in endangered staghorn corals.</title>
        <authorList>
            <person name="Vollmer S.V."/>
            <person name="Selwyn J.D."/>
            <person name="Despard B.A."/>
            <person name="Roesel C.L."/>
        </authorList>
    </citation>
    <scope>NUCLEOTIDE SEQUENCE</scope>
    <source>
        <strain evidence="2">K2</strain>
    </source>
</reference>
<dbReference type="AlphaFoldDB" id="A0AAD9QTX6"/>
<organism evidence="2 3">
    <name type="scientific">Acropora cervicornis</name>
    <name type="common">Staghorn coral</name>
    <dbReference type="NCBI Taxonomy" id="6130"/>
    <lineage>
        <taxon>Eukaryota</taxon>
        <taxon>Metazoa</taxon>
        <taxon>Cnidaria</taxon>
        <taxon>Anthozoa</taxon>
        <taxon>Hexacorallia</taxon>
        <taxon>Scleractinia</taxon>
        <taxon>Astrocoeniina</taxon>
        <taxon>Acroporidae</taxon>
        <taxon>Acropora</taxon>
    </lineage>
</organism>